<reference evidence="1 2" key="1">
    <citation type="submission" date="2024-04" db="EMBL/GenBank/DDBJ databases">
        <title>Phyllosticta paracitricarpa is synonymous to the EU quarantine fungus P. citricarpa based on phylogenomic analyses.</title>
        <authorList>
            <consortium name="Lawrence Berkeley National Laboratory"/>
            <person name="Van Ingen-Buijs V.A."/>
            <person name="Van Westerhoven A.C."/>
            <person name="Haridas S."/>
            <person name="Skiadas P."/>
            <person name="Martin F."/>
            <person name="Groenewald J.Z."/>
            <person name="Crous P.W."/>
            <person name="Seidl M.F."/>
        </authorList>
    </citation>
    <scope>NUCLEOTIDE SEQUENCE [LARGE SCALE GENOMIC DNA]</scope>
    <source>
        <strain evidence="1 2">CBS 123371</strain>
    </source>
</reference>
<comment type="caution">
    <text evidence="1">The sequence shown here is derived from an EMBL/GenBank/DDBJ whole genome shotgun (WGS) entry which is preliminary data.</text>
</comment>
<dbReference type="EMBL" id="JBBPHU010000004">
    <property type="protein sequence ID" value="KAK7518514.1"/>
    <property type="molecule type" value="Genomic_DNA"/>
</dbReference>
<evidence type="ECO:0000313" key="2">
    <source>
        <dbReference type="Proteomes" id="UP001363622"/>
    </source>
</evidence>
<name>A0ABR1KNK3_9PEZI</name>
<organism evidence="1 2">
    <name type="scientific">Phyllosticta citriasiana</name>
    <dbReference type="NCBI Taxonomy" id="595635"/>
    <lineage>
        <taxon>Eukaryota</taxon>
        <taxon>Fungi</taxon>
        <taxon>Dikarya</taxon>
        <taxon>Ascomycota</taxon>
        <taxon>Pezizomycotina</taxon>
        <taxon>Dothideomycetes</taxon>
        <taxon>Dothideomycetes incertae sedis</taxon>
        <taxon>Botryosphaeriales</taxon>
        <taxon>Phyllostictaceae</taxon>
        <taxon>Phyllosticta</taxon>
    </lineage>
</organism>
<proteinExistence type="predicted"/>
<accession>A0ABR1KNK3</accession>
<sequence>MPLLHLGSCHSPLRLDSGGIISNFPPPSPYISPFYPLTLALLHAHVLPPTPTFSSCSPSPSLPSLSVSPITSPASNSSVLPPFHHSQVFSPLCTNVRDVLLNFSFHKFICSTHKHTHTAFSFIQWPQRTRNSKERFNRRTTETAPLVRVERNTSDTAATGAAATGAAAAAAAAAMSRPSPEGICSPLPSIDEDIYMSRKLSFVNQVSPF</sequence>
<protein>
    <submittedName>
        <fullName evidence="1">Uncharacterized protein</fullName>
    </submittedName>
</protein>
<keyword evidence="2" id="KW-1185">Reference proteome</keyword>
<evidence type="ECO:0000313" key="1">
    <source>
        <dbReference type="EMBL" id="KAK7518514.1"/>
    </source>
</evidence>
<dbReference type="Proteomes" id="UP001363622">
    <property type="component" value="Unassembled WGS sequence"/>
</dbReference>
<gene>
    <name evidence="1" type="ORF">IWZ03DRAFT_148132</name>
</gene>